<accession>A0A6J4R869</accession>
<organism evidence="1">
    <name type="scientific">uncultured Rubrobacteraceae bacterium</name>
    <dbReference type="NCBI Taxonomy" id="349277"/>
    <lineage>
        <taxon>Bacteria</taxon>
        <taxon>Bacillati</taxon>
        <taxon>Actinomycetota</taxon>
        <taxon>Rubrobacteria</taxon>
        <taxon>Rubrobacterales</taxon>
        <taxon>Rubrobacteraceae</taxon>
        <taxon>environmental samples</taxon>
    </lineage>
</organism>
<proteinExistence type="predicted"/>
<reference evidence="1" key="1">
    <citation type="submission" date="2020-02" db="EMBL/GenBank/DDBJ databases">
        <authorList>
            <person name="Meier V. D."/>
        </authorList>
    </citation>
    <scope>NUCLEOTIDE SEQUENCE</scope>
    <source>
        <strain evidence="1">AVDCRST_MAG25</strain>
    </source>
</reference>
<name>A0A6J4R869_9ACTN</name>
<dbReference type="Gene3D" id="3.60.20.10">
    <property type="entry name" value="Glutamine Phosphoribosylpyrophosphate, subunit 1, domain 1"/>
    <property type="match status" value="1"/>
</dbReference>
<sequence>MTFSIAACDPRTGMFGACVSTKFPAVGSITTFARAGVGIVVTQARANPLLAVDGLDFLERG</sequence>
<evidence type="ECO:0008006" key="2">
    <source>
        <dbReference type="Google" id="ProtNLM"/>
    </source>
</evidence>
<dbReference type="SUPFAM" id="SSF56235">
    <property type="entry name" value="N-terminal nucleophile aminohydrolases (Ntn hydrolases)"/>
    <property type="match status" value="1"/>
</dbReference>
<protein>
    <recommendedName>
        <fullName evidence="2">DUF1028 domain-containing protein</fullName>
    </recommendedName>
</protein>
<dbReference type="Pfam" id="PF06267">
    <property type="entry name" value="DUF1028"/>
    <property type="match status" value="1"/>
</dbReference>
<evidence type="ECO:0000313" key="1">
    <source>
        <dbReference type="EMBL" id="CAA9461798.1"/>
    </source>
</evidence>
<dbReference type="AlphaFoldDB" id="A0A6J4R869"/>
<gene>
    <name evidence="1" type="ORF">AVDCRST_MAG25-971</name>
</gene>
<dbReference type="InterPro" id="IPR010430">
    <property type="entry name" value="DUF1028"/>
</dbReference>
<dbReference type="PANTHER" id="PTHR39328:SF1">
    <property type="entry name" value="BLL2871 PROTEIN"/>
    <property type="match status" value="1"/>
</dbReference>
<dbReference type="PANTHER" id="PTHR39328">
    <property type="entry name" value="BLL2871 PROTEIN"/>
    <property type="match status" value="1"/>
</dbReference>
<dbReference type="InterPro" id="IPR029055">
    <property type="entry name" value="Ntn_hydrolases_N"/>
</dbReference>
<dbReference type="EMBL" id="CADCVI010000060">
    <property type="protein sequence ID" value="CAA9461798.1"/>
    <property type="molecule type" value="Genomic_DNA"/>
</dbReference>